<gene>
    <name evidence="6" type="ORF">BP5553_02985</name>
</gene>
<feature type="transmembrane region" description="Helical" evidence="5">
    <location>
        <begin position="94"/>
        <end position="111"/>
    </location>
</feature>
<dbReference type="OrthoDB" id="3358017at2759"/>
<keyword evidence="3 5" id="KW-1133">Transmembrane helix</keyword>
<evidence type="ECO:0000256" key="3">
    <source>
        <dbReference type="ARBA" id="ARBA00022989"/>
    </source>
</evidence>
<feature type="transmembrane region" description="Helical" evidence="5">
    <location>
        <begin position="210"/>
        <end position="229"/>
    </location>
</feature>
<dbReference type="RefSeq" id="XP_031871301.1">
    <property type="nucleotide sequence ID" value="XM_032011608.1"/>
</dbReference>
<evidence type="ECO:0000256" key="1">
    <source>
        <dbReference type="ARBA" id="ARBA00004141"/>
    </source>
</evidence>
<feature type="transmembrane region" description="Helical" evidence="5">
    <location>
        <begin position="52"/>
        <end position="82"/>
    </location>
</feature>
<proteinExistence type="predicted"/>
<dbReference type="STRING" id="2656787.A0A370TSY2"/>
<keyword evidence="7" id="KW-1185">Reference proteome</keyword>
<feature type="transmembrane region" description="Helical" evidence="5">
    <location>
        <begin position="177"/>
        <end position="198"/>
    </location>
</feature>
<dbReference type="PANTHER" id="PTHR31465">
    <property type="entry name" value="PROTEIN RTA1-RELATED"/>
    <property type="match status" value="1"/>
</dbReference>
<dbReference type="Pfam" id="PF04479">
    <property type="entry name" value="RTA1"/>
    <property type="match status" value="1"/>
</dbReference>
<comment type="caution">
    <text evidence="6">The sequence shown here is derived from an EMBL/GenBank/DDBJ whole genome shotgun (WGS) entry which is preliminary data.</text>
</comment>
<organism evidence="6 7">
    <name type="scientific">Venustampulla echinocandica</name>
    <dbReference type="NCBI Taxonomy" id="2656787"/>
    <lineage>
        <taxon>Eukaryota</taxon>
        <taxon>Fungi</taxon>
        <taxon>Dikarya</taxon>
        <taxon>Ascomycota</taxon>
        <taxon>Pezizomycotina</taxon>
        <taxon>Leotiomycetes</taxon>
        <taxon>Helotiales</taxon>
        <taxon>Pleuroascaceae</taxon>
        <taxon>Venustampulla</taxon>
    </lineage>
</organism>
<dbReference type="Proteomes" id="UP000254866">
    <property type="component" value="Unassembled WGS sequence"/>
</dbReference>
<accession>A0A370TSY2</accession>
<comment type="subcellular location">
    <subcellularLocation>
        <location evidence="1">Membrane</location>
        <topology evidence="1">Multi-pass membrane protein</topology>
    </subcellularLocation>
</comment>
<evidence type="ECO:0000313" key="7">
    <source>
        <dbReference type="Proteomes" id="UP000254866"/>
    </source>
</evidence>
<protein>
    <submittedName>
        <fullName evidence="6">Uncharacterized protein</fullName>
    </submittedName>
</protein>
<evidence type="ECO:0000313" key="6">
    <source>
        <dbReference type="EMBL" id="RDL38645.1"/>
    </source>
</evidence>
<evidence type="ECO:0000256" key="2">
    <source>
        <dbReference type="ARBA" id="ARBA00022692"/>
    </source>
</evidence>
<evidence type="ECO:0000256" key="4">
    <source>
        <dbReference type="ARBA" id="ARBA00023136"/>
    </source>
</evidence>
<dbReference type="GeneID" id="43595834"/>
<feature type="transmembrane region" description="Helical" evidence="5">
    <location>
        <begin position="131"/>
        <end position="157"/>
    </location>
</feature>
<evidence type="ECO:0000256" key="5">
    <source>
        <dbReference type="SAM" id="Phobius"/>
    </source>
</evidence>
<dbReference type="InterPro" id="IPR007568">
    <property type="entry name" value="RTA1"/>
</dbReference>
<dbReference type="PANTHER" id="PTHR31465:SF1">
    <property type="entry name" value="PROTEIN RTA1-RELATED"/>
    <property type="match status" value="1"/>
</dbReference>
<dbReference type="EMBL" id="NPIC01000002">
    <property type="protein sequence ID" value="RDL38645.1"/>
    <property type="molecule type" value="Genomic_DNA"/>
</dbReference>
<keyword evidence="4 5" id="KW-0472">Membrane</keyword>
<name>A0A370TSY2_9HELO</name>
<dbReference type="GO" id="GO:0016020">
    <property type="term" value="C:membrane"/>
    <property type="evidence" value="ECO:0007669"/>
    <property type="project" value="UniProtKB-SubCell"/>
</dbReference>
<sequence>MLSSREDFSYALYQYTPQIAPAIIAAALFVLVEALGYGGRIWSHFDPTGLPGYIIQSLLILIAPALFAASIYMVLGRIIALVGGETHSWIKLKWLTKIFVIGDCISFVVQGGGGGIQAGGTLDLLHLGEKIIVAGLFIQIFFFGVFITSAISFHLCIRSQPTRLSGLARIPWQSHMAILYTTSGIILVRSIFRVVEYLMGNNGFILRHEVMLYIFDSILMIAVVALFIWRHPGTLFLTSSKRGSWGRTSGAEFDLLENR</sequence>
<feature type="transmembrane region" description="Helical" evidence="5">
    <location>
        <begin position="12"/>
        <end position="32"/>
    </location>
</feature>
<dbReference type="AlphaFoldDB" id="A0A370TSY2"/>
<keyword evidence="2 5" id="KW-0812">Transmembrane</keyword>
<reference evidence="6 7" key="1">
    <citation type="journal article" date="2018" name="IMA Fungus">
        <title>IMA Genome-F 9: Draft genome sequence of Annulohypoxylon stygium, Aspergillus mulundensis, Berkeleyomyces basicola (syn. Thielaviopsis basicola), Ceratocystis smalleyi, two Cercospora beticola strains, Coleophoma cylindrospora, Fusarium fracticaudum, Phialophora cf. hyalina, and Morchella septimelata.</title>
        <authorList>
            <person name="Wingfield B.D."/>
            <person name="Bills G.F."/>
            <person name="Dong Y."/>
            <person name="Huang W."/>
            <person name="Nel W.J."/>
            <person name="Swalarsk-Parry B.S."/>
            <person name="Vaghefi N."/>
            <person name="Wilken P.M."/>
            <person name="An Z."/>
            <person name="de Beer Z.W."/>
            <person name="De Vos L."/>
            <person name="Chen L."/>
            <person name="Duong T.A."/>
            <person name="Gao Y."/>
            <person name="Hammerbacher A."/>
            <person name="Kikkert J.R."/>
            <person name="Li Y."/>
            <person name="Li H."/>
            <person name="Li K."/>
            <person name="Li Q."/>
            <person name="Liu X."/>
            <person name="Ma X."/>
            <person name="Naidoo K."/>
            <person name="Pethybridge S.J."/>
            <person name="Sun J."/>
            <person name="Steenkamp E.T."/>
            <person name="van der Nest M.A."/>
            <person name="van Wyk S."/>
            <person name="Wingfield M.J."/>
            <person name="Xiong C."/>
            <person name="Yue Q."/>
            <person name="Zhang X."/>
        </authorList>
    </citation>
    <scope>NUCLEOTIDE SEQUENCE [LARGE SCALE GENOMIC DNA]</scope>
    <source>
        <strain evidence="6 7">BP 5553</strain>
    </source>
</reference>